<evidence type="ECO:0000256" key="3">
    <source>
        <dbReference type="ARBA" id="ARBA00022884"/>
    </source>
</evidence>
<feature type="compositionally biased region" description="Low complexity" evidence="6">
    <location>
        <begin position="100"/>
        <end position="115"/>
    </location>
</feature>
<feature type="region of interest" description="Disordered" evidence="6">
    <location>
        <begin position="403"/>
        <end position="448"/>
    </location>
</feature>
<evidence type="ECO:0000259" key="7">
    <source>
        <dbReference type="PROSITE" id="PS50053"/>
    </source>
</evidence>
<dbReference type="FunFam" id="2.40.50.1000:FF:000003">
    <property type="entry name" value="40S ribosomal protein S11"/>
    <property type="match status" value="2"/>
</dbReference>
<keyword evidence="2" id="KW-0699">rRNA-binding</keyword>
<evidence type="ECO:0000256" key="4">
    <source>
        <dbReference type="ARBA" id="ARBA00022980"/>
    </source>
</evidence>
<dbReference type="InterPro" id="IPR012340">
    <property type="entry name" value="NA-bd_OB-fold"/>
</dbReference>
<protein>
    <recommendedName>
        <fullName evidence="7">Ubiquitin-like domain-containing protein</fullName>
    </recommendedName>
</protein>
<dbReference type="GO" id="GO:0003729">
    <property type="term" value="F:mRNA binding"/>
    <property type="evidence" value="ECO:0007669"/>
    <property type="project" value="UniProtKB-ARBA"/>
</dbReference>
<reference evidence="8" key="1">
    <citation type="submission" date="2019-10" db="EMBL/GenBank/DDBJ databases">
        <authorList>
            <person name="Zhang R."/>
            <person name="Pan Y."/>
            <person name="Wang J."/>
            <person name="Ma R."/>
            <person name="Yu S."/>
        </authorList>
    </citation>
    <scope>NUCLEOTIDE SEQUENCE</scope>
    <source>
        <strain evidence="8">LA-IB0</strain>
        <tissue evidence="8">Leaf</tissue>
    </source>
</reference>
<dbReference type="InterPro" id="IPR000626">
    <property type="entry name" value="Ubiquitin-like_dom"/>
</dbReference>
<evidence type="ECO:0000313" key="9">
    <source>
        <dbReference type="Proteomes" id="UP000826271"/>
    </source>
</evidence>
<evidence type="ECO:0000256" key="6">
    <source>
        <dbReference type="SAM" id="MobiDB-lite"/>
    </source>
</evidence>
<dbReference type="GO" id="GO:0019843">
    <property type="term" value="F:rRNA binding"/>
    <property type="evidence" value="ECO:0007669"/>
    <property type="project" value="UniProtKB-KW"/>
</dbReference>
<dbReference type="FunFam" id="3.10.20.90:FF:000154">
    <property type="entry name" value="Large proline-rich protein BAG6"/>
    <property type="match status" value="1"/>
</dbReference>
<dbReference type="SUPFAM" id="SSF54236">
    <property type="entry name" value="Ubiquitin-like"/>
    <property type="match status" value="1"/>
</dbReference>
<evidence type="ECO:0000256" key="1">
    <source>
        <dbReference type="ARBA" id="ARBA00010254"/>
    </source>
</evidence>
<dbReference type="GO" id="GO:0006412">
    <property type="term" value="P:translation"/>
    <property type="evidence" value="ECO:0007669"/>
    <property type="project" value="InterPro"/>
</dbReference>
<keyword evidence="9" id="KW-1185">Reference proteome</keyword>
<keyword evidence="4" id="KW-0689">Ribosomal protein</keyword>
<feature type="domain" description="Ubiquitin-like" evidence="7">
    <location>
        <begin position="24"/>
        <end position="99"/>
    </location>
</feature>
<proteinExistence type="inferred from homology"/>
<dbReference type="SMART" id="SM00213">
    <property type="entry name" value="UBQ"/>
    <property type="match status" value="1"/>
</dbReference>
<dbReference type="EMBL" id="WHWC01000010">
    <property type="protein sequence ID" value="KAG8375821.1"/>
    <property type="molecule type" value="Genomic_DNA"/>
</dbReference>
<gene>
    <name evidence="8" type="ORF">BUALT_Bualt10G0140200</name>
</gene>
<keyword evidence="3" id="KW-0694">RNA-binding</keyword>
<dbReference type="CDD" id="cd17039">
    <property type="entry name" value="Ubl_ubiquitin_like"/>
    <property type="match status" value="1"/>
</dbReference>
<feature type="compositionally biased region" description="Polar residues" evidence="6">
    <location>
        <begin position="435"/>
        <end position="446"/>
    </location>
</feature>
<dbReference type="PRINTS" id="PR00348">
    <property type="entry name" value="UBIQUITIN"/>
</dbReference>
<dbReference type="CDD" id="cd00364">
    <property type="entry name" value="Ribosomal_uS17"/>
    <property type="match status" value="2"/>
</dbReference>
<feature type="region of interest" description="Disordered" evidence="6">
    <location>
        <begin position="95"/>
        <end position="119"/>
    </location>
</feature>
<accession>A0AAV6WXV8</accession>
<evidence type="ECO:0000256" key="5">
    <source>
        <dbReference type="ARBA" id="ARBA00023274"/>
    </source>
</evidence>
<dbReference type="InterPro" id="IPR019956">
    <property type="entry name" value="Ubiquitin_dom"/>
</dbReference>
<sequence length="893" mass="96095">MGGNGGEQIIISRNDASESSQTTVEIKIKTLDSQTFTLRVDKRVPVPELKEQIASVTGVLSAQQRLICRGKVLNDDQLLSAYHVEDGHTLHLVVRQQQNSSDPPATDTTSSTGDEGSPDIVIGTFNVSGAFPDLTQLVSAILGSFGSGSEGSDLNQLHAEQPLTVPGLSGPINSSSPQSDQPYSIFVPVESLQSPVIPDLLTTLLLYLGNLRDEFIANAVGQDASSRNDAFYGSVLESAVCDSESGGVLTPELLAMVISSTRQLLLDEGAECLWQLEEQLSYQACVSDPLERSRIQSDAIRSGALIQSVGSSLLELGRAITTLQMGPTPADALVNAGNPVFVSSTGPNPIMVQRRRPLPPGGGSFGSIPVGSGSGLAGAGTYFVPGHPPRNIDIRIGRASFVARGESSSSQGQGQGGPVSLNNSVDYSGWEGQDGNPNNLGNSRDYQVQGIPTGIGSVSSGRSLVDQLLRSIFPGEHLNRNLPTSGSGSGSGLFPTISENIGARSNMASAEGTNSAQLQGFCCRAAPSPFAHTPQHAAMAEQTEKAFLKQPKVFLCSKKSGKGKAPGKGGNRYWKSIGLGFKTPREAVEGTYIDKKCPFTGDVSIRGRIIAGTCHSAKMMRTIIVRRNYLHWVKKYQRYEKRHSNIPAHISPCFRVKEGDHVIIGQPLSKTVRFNVLKVIPAGSSGRGKKAFTGIHSRLWSNRKGKEISRSSFREGGIREILLTAAFFRPSGKARTRKKTTEKAFLKQPKVFLCSKKSGKGKAPGKGGNRYWKSIGLGFKTPREAVEGTYIDKKCPFTGDVSIRGRIIAGTCHSAKMMRTIIVRRNYLHWVKKYQRYEKRHSNIPAHISPCFRVKEGDHVIIGQPLSKTVRFNVLKMIPAGSSGRGKKAFTGM</sequence>
<organism evidence="8 9">
    <name type="scientific">Buddleja alternifolia</name>
    <dbReference type="NCBI Taxonomy" id="168488"/>
    <lineage>
        <taxon>Eukaryota</taxon>
        <taxon>Viridiplantae</taxon>
        <taxon>Streptophyta</taxon>
        <taxon>Embryophyta</taxon>
        <taxon>Tracheophyta</taxon>
        <taxon>Spermatophyta</taxon>
        <taxon>Magnoliopsida</taxon>
        <taxon>eudicotyledons</taxon>
        <taxon>Gunneridae</taxon>
        <taxon>Pentapetalae</taxon>
        <taxon>asterids</taxon>
        <taxon>lamiids</taxon>
        <taxon>Lamiales</taxon>
        <taxon>Scrophulariaceae</taxon>
        <taxon>Buddlejeae</taxon>
        <taxon>Buddleja</taxon>
    </lineage>
</organism>
<dbReference type="Gene3D" id="2.40.50.1000">
    <property type="match status" value="2"/>
</dbReference>
<name>A0AAV6WXV8_9LAMI</name>
<evidence type="ECO:0000313" key="8">
    <source>
        <dbReference type="EMBL" id="KAG8375821.1"/>
    </source>
</evidence>
<dbReference type="PANTHER" id="PTHR10744:SF9">
    <property type="entry name" value="40S RIBOSOMAL PROTEIN S11-RELATED"/>
    <property type="match status" value="1"/>
</dbReference>
<dbReference type="Gene3D" id="3.10.20.90">
    <property type="entry name" value="Phosphatidylinositol 3-kinase Catalytic Subunit, Chain A, domain 1"/>
    <property type="match status" value="1"/>
</dbReference>
<dbReference type="PROSITE" id="PS50053">
    <property type="entry name" value="UBIQUITIN_2"/>
    <property type="match status" value="1"/>
</dbReference>
<comment type="caution">
    <text evidence="8">The sequence shown here is derived from an EMBL/GenBank/DDBJ whole genome shotgun (WGS) entry which is preliminary data.</text>
</comment>
<dbReference type="InterPro" id="IPR000266">
    <property type="entry name" value="Ribosomal_uS17"/>
</dbReference>
<dbReference type="GO" id="GO:0022627">
    <property type="term" value="C:cytosolic small ribosomal subunit"/>
    <property type="evidence" value="ECO:0007669"/>
    <property type="project" value="TreeGrafter"/>
</dbReference>
<dbReference type="AlphaFoldDB" id="A0AAV6WXV8"/>
<dbReference type="Pfam" id="PF16205">
    <property type="entry name" value="Ribosomal_S17_N"/>
    <property type="match status" value="2"/>
</dbReference>
<dbReference type="PANTHER" id="PTHR10744">
    <property type="entry name" value="40S RIBOSOMAL PROTEIN S11 FAMILY MEMBER"/>
    <property type="match status" value="1"/>
</dbReference>
<dbReference type="Pfam" id="PF00366">
    <property type="entry name" value="Ribosomal_S17"/>
    <property type="match status" value="2"/>
</dbReference>
<dbReference type="Pfam" id="PF00240">
    <property type="entry name" value="ubiquitin"/>
    <property type="match status" value="1"/>
</dbReference>
<comment type="similarity">
    <text evidence="1">Belongs to the universal ribosomal protein uS17 family.</text>
</comment>
<keyword evidence="5" id="KW-0687">Ribonucleoprotein</keyword>
<dbReference type="GO" id="GO:0003735">
    <property type="term" value="F:structural constituent of ribosome"/>
    <property type="evidence" value="ECO:0007669"/>
    <property type="project" value="InterPro"/>
</dbReference>
<dbReference type="Proteomes" id="UP000826271">
    <property type="component" value="Unassembled WGS sequence"/>
</dbReference>
<evidence type="ECO:0000256" key="2">
    <source>
        <dbReference type="ARBA" id="ARBA00022730"/>
    </source>
</evidence>
<dbReference type="InterPro" id="IPR029071">
    <property type="entry name" value="Ubiquitin-like_domsf"/>
</dbReference>
<dbReference type="SUPFAM" id="SSF50249">
    <property type="entry name" value="Nucleic acid-binding proteins"/>
    <property type="match status" value="2"/>
</dbReference>
<dbReference type="InterPro" id="IPR032440">
    <property type="entry name" value="Ribosomal_uS17_N"/>
</dbReference>